<evidence type="ECO:0000256" key="7">
    <source>
        <dbReference type="ARBA" id="ARBA00022490"/>
    </source>
</evidence>
<dbReference type="InterPro" id="IPR000014">
    <property type="entry name" value="PAS"/>
</dbReference>
<name>A0A518GZ99_9BACT</name>
<dbReference type="EC" id="2.7.13.3" evidence="4"/>
<evidence type="ECO:0000256" key="16">
    <source>
        <dbReference type="SAM" id="Coils"/>
    </source>
</evidence>
<dbReference type="InterPro" id="IPR011712">
    <property type="entry name" value="Sig_transdc_His_kin_sub3_dim/P"/>
</dbReference>
<evidence type="ECO:0000256" key="4">
    <source>
        <dbReference type="ARBA" id="ARBA00012438"/>
    </source>
</evidence>
<comment type="function">
    <text evidence="14">Member of the two-component regulatory system NreB/NreC involved in the control of dissimilatory nitrate/nitrite reduction in response to oxygen. NreB functions as a direct oxygen sensor histidine kinase which is autophosphorylated, in the absence of oxygen, probably at the conserved histidine residue, and transfers its phosphate group probably to a conserved aspartate residue of NreC. NreB/NreC activates the expression of the nitrate (narGHJI) and nitrite (nir) reductase operons, as well as the putative nitrate transporter gene narT.</text>
</comment>
<evidence type="ECO:0000313" key="21">
    <source>
        <dbReference type="Proteomes" id="UP000317835"/>
    </source>
</evidence>
<dbReference type="InterPro" id="IPR050482">
    <property type="entry name" value="Sensor_HK_TwoCompSys"/>
</dbReference>
<dbReference type="Pfam" id="PF07730">
    <property type="entry name" value="HisKA_3"/>
    <property type="match status" value="1"/>
</dbReference>
<evidence type="ECO:0000259" key="18">
    <source>
        <dbReference type="PROSITE" id="PS50109"/>
    </source>
</evidence>
<evidence type="ECO:0000256" key="15">
    <source>
        <dbReference type="ARBA" id="ARBA00030800"/>
    </source>
</evidence>
<dbReference type="Gene3D" id="3.30.565.10">
    <property type="entry name" value="Histidine kinase-like ATPase, C-terminal domain"/>
    <property type="match status" value="1"/>
</dbReference>
<dbReference type="InterPro" id="IPR003594">
    <property type="entry name" value="HATPase_dom"/>
</dbReference>
<evidence type="ECO:0000256" key="8">
    <source>
        <dbReference type="ARBA" id="ARBA00022679"/>
    </source>
</evidence>
<organism evidence="20 21">
    <name type="scientific">Tautonia plasticadhaerens</name>
    <dbReference type="NCBI Taxonomy" id="2527974"/>
    <lineage>
        <taxon>Bacteria</taxon>
        <taxon>Pseudomonadati</taxon>
        <taxon>Planctomycetota</taxon>
        <taxon>Planctomycetia</taxon>
        <taxon>Isosphaerales</taxon>
        <taxon>Isosphaeraceae</taxon>
        <taxon>Tautonia</taxon>
    </lineage>
</organism>
<keyword evidence="11" id="KW-0408">Iron</keyword>
<keyword evidence="10 20" id="KW-0418">Kinase</keyword>
<dbReference type="GO" id="GO:0046983">
    <property type="term" value="F:protein dimerization activity"/>
    <property type="evidence" value="ECO:0007669"/>
    <property type="project" value="InterPro"/>
</dbReference>
<evidence type="ECO:0000256" key="17">
    <source>
        <dbReference type="SAM" id="MobiDB-lite"/>
    </source>
</evidence>
<dbReference type="InterPro" id="IPR004358">
    <property type="entry name" value="Sig_transdc_His_kin-like_C"/>
</dbReference>
<feature type="coiled-coil region" evidence="16">
    <location>
        <begin position="236"/>
        <end position="263"/>
    </location>
</feature>
<feature type="region of interest" description="Disordered" evidence="17">
    <location>
        <begin position="436"/>
        <end position="468"/>
    </location>
</feature>
<dbReference type="Gene3D" id="1.20.5.1930">
    <property type="match status" value="1"/>
</dbReference>
<accession>A0A518GZ99</accession>
<dbReference type="EMBL" id="CP036426">
    <property type="protein sequence ID" value="QDV33927.1"/>
    <property type="molecule type" value="Genomic_DNA"/>
</dbReference>
<evidence type="ECO:0000256" key="5">
    <source>
        <dbReference type="ARBA" id="ARBA00017322"/>
    </source>
</evidence>
<evidence type="ECO:0000256" key="1">
    <source>
        <dbReference type="ARBA" id="ARBA00000085"/>
    </source>
</evidence>
<dbReference type="SMART" id="SM00091">
    <property type="entry name" value="PAS"/>
    <property type="match status" value="2"/>
</dbReference>
<dbReference type="GO" id="GO:0005737">
    <property type="term" value="C:cytoplasm"/>
    <property type="evidence" value="ECO:0007669"/>
    <property type="project" value="UniProtKB-SubCell"/>
</dbReference>
<dbReference type="PANTHER" id="PTHR24421">
    <property type="entry name" value="NITRATE/NITRITE SENSOR PROTEIN NARX-RELATED"/>
    <property type="match status" value="1"/>
</dbReference>
<dbReference type="CDD" id="cd16917">
    <property type="entry name" value="HATPase_UhpB-NarQ-NarX-like"/>
    <property type="match status" value="1"/>
</dbReference>
<dbReference type="PROSITE" id="PS50112">
    <property type="entry name" value="PAS"/>
    <property type="match status" value="2"/>
</dbReference>
<dbReference type="InterPro" id="IPR035965">
    <property type="entry name" value="PAS-like_dom_sf"/>
</dbReference>
<dbReference type="PRINTS" id="PR00344">
    <property type="entry name" value="BCTRLSENSOR"/>
</dbReference>
<feature type="domain" description="PAS" evidence="19">
    <location>
        <begin position="121"/>
        <end position="191"/>
    </location>
</feature>
<comment type="catalytic activity">
    <reaction evidence="1">
        <text>ATP + protein L-histidine = ADP + protein N-phospho-L-histidine.</text>
        <dbReference type="EC" id="2.7.13.3"/>
    </reaction>
</comment>
<keyword evidence="16" id="KW-0175">Coiled coil</keyword>
<comment type="subcellular location">
    <subcellularLocation>
        <location evidence="3">Cytoplasm</location>
    </subcellularLocation>
</comment>
<dbReference type="GO" id="GO:0006355">
    <property type="term" value="P:regulation of DNA-templated transcription"/>
    <property type="evidence" value="ECO:0007669"/>
    <property type="project" value="InterPro"/>
</dbReference>
<protein>
    <recommendedName>
        <fullName evidence="5">Oxygen sensor histidine kinase NreB</fullName>
        <ecNumber evidence="4">2.7.13.3</ecNumber>
    </recommendedName>
    <alternativeName>
        <fullName evidence="15">Nitrogen regulation protein B</fullName>
    </alternativeName>
</protein>
<evidence type="ECO:0000256" key="6">
    <source>
        <dbReference type="ARBA" id="ARBA00022485"/>
    </source>
</evidence>
<dbReference type="InterPro" id="IPR005467">
    <property type="entry name" value="His_kinase_dom"/>
</dbReference>
<dbReference type="InterPro" id="IPR036890">
    <property type="entry name" value="HATPase_C_sf"/>
</dbReference>
<sequence length="468" mass="51790">MIHAPIPVILLAEDGEILLVNRAWTELTGYGVEELRTLADWTDRAYGERSGEYQRHITTLFDLGRNPPEPDARVRIRDGSERIWSFSSAALGRLPDGRRLLMRMALDVTDRRRAEDELRVSEERFRALADSAPDGIFIHARRRFSYVNPMASGLFGAGDPGELIGTPILDRFRPEDREAMVELSRRAVDEGRPVGLRELTILRPGGGTLEVEPSAAPFPLDGDDAGLVFVRDIRDRRRVEQALETTTARLRELNRHVLEVQEAERRHLSRELHDEIGQTLTAIKLDVQSARLRPETREERLEDAVALLDGALGQVRDLALDLRPSILDDLGLVPALGWYVERFRARSGIEGEFSCEPPEIRVDPSVATACFRGVQEALTNVGRHSGAGRFSVALRGHPEGLELEVRDDGEGFDPGRLPPRRGLGLVGMRERVEQAGGRLEVASSPGSGTGVRLSFPPRGASDGRGAAS</sequence>
<keyword evidence="9" id="KW-0479">Metal-binding</keyword>
<evidence type="ECO:0000259" key="19">
    <source>
        <dbReference type="PROSITE" id="PS50112"/>
    </source>
</evidence>
<keyword evidence="6" id="KW-0004">4Fe-4S</keyword>
<dbReference type="GO" id="GO:0000155">
    <property type="term" value="F:phosphorelay sensor kinase activity"/>
    <property type="evidence" value="ECO:0007669"/>
    <property type="project" value="InterPro"/>
</dbReference>
<dbReference type="SUPFAM" id="SSF55785">
    <property type="entry name" value="PYP-like sensor domain (PAS domain)"/>
    <property type="match status" value="2"/>
</dbReference>
<feature type="domain" description="PAS" evidence="19">
    <location>
        <begin position="1"/>
        <end position="35"/>
    </location>
</feature>
<dbReference type="NCBIfam" id="TIGR00229">
    <property type="entry name" value="sensory_box"/>
    <property type="match status" value="2"/>
</dbReference>
<proteinExistence type="predicted"/>
<keyword evidence="21" id="KW-1185">Reference proteome</keyword>
<keyword evidence="12" id="KW-0902">Two-component regulatory system</keyword>
<dbReference type="CDD" id="cd00130">
    <property type="entry name" value="PAS"/>
    <property type="match status" value="2"/>
</dbReference>
<evidence type="ECO:0000256" key="12">
    <source>
        <dbReference type="ARBA" id="ARBA00023012"/>
    </source>
</evidence>
<dbReference type="SMART" id="SM00387">
    <property type="entry name" value="HATPase_c"/>
    <property type="match status" value="1"/>
</dbReference>
<dbReference type="SUPFAM" id="SSF55874">
    <property type="entry name" value="ATPase domain of HSP90 chaperone/DNA topoisomerase II/histidine kinase"/>
    <property type="match status" value="1"/>
</dbReference>
<dbReference type="AlphaFoldDB" id="A0A518GZ99"/>
<dbReference type="Pfam" id="PF00989">
    <property type="entry name" value="PAS"/>
    <property type="match status" value="2"/>
</dbReference>
<evidence type="ECO:0000256" key="11">
    <source>
        <dbReference type="ARBA" id="ARBA00023004"/>
    </source>
</evidence>
<dbReference type="GO" id="GO:0016020">
    <property type="term" value="C:membrane"/>
    <property type="evidence" value="ECO:0007669"/>
    <property type="project" value="InterPro"/>
</dbReference>
<keyword evidence="7" id="KW-0963">Cytoplasm</keyword>
<feature type="domain" description="Histidine kinase" evidence="18">
    <location>
        <begin position="374"/>
        <end position="459"/>
    </location>
</feature>
<reference evidence="20 21" key="1">
    <citation type="submission" date="2019-02" db="EMBL/GenBank/DDBJ databases">
        <title>Deep-cultivation of Planctomycetes and their phenomic and genomic characterization uncovers novel biology.</title>
        <authorList>
            <person name="Wiegand S."/>
            <person name="Jogler M."/>
            <person name="Boedeker C."/>
            <person name="Pinto D."/>
            <person name="Vollmers J."/>
            <person name="Rivas-Marin E."/>
            <person name="Kohn T."/>
            <person name="Peeters S.H."/>
            <person name="Heuer A."/>
            <person name="Rast P."/>
            <person name="Oberbeckmann S."/>
            <person name="Bunk B."/>
            <person name="Jeske O."/>
            <person name="Meyerdierks A."/>
            <person name="Storesund J.E."/>
            <person name="Kallscheuer N."/>
            <person name="Luecker S."/>
            <person name="Lage O.M."/>
            <person name="Pohl T."/>
            <person name="Merkel B.J."/>
            <person name="Hornburger P."/>
            <person name="Mueller R.-W."/>
            <person name="Bruemmer F."/>
            <person name="Labrenz M."/>
            <person name="Spormann A.M."/>
            <person name="Op den Camp H."/>
            <person name="Overmann J."/>
            <person name="Amann R."/>
            <person name="Jetten M.S.M."/>
            <person name="Mascher T."/>
            <person name="Medema M.H."/>
            <person name="Devos D.P."/>
            <person name="Kaster A.-K."/>
            <person name="Ovreas L."/>
            <person name="Rohde M."/>
            <person name="Galperin M.Y."/>
            <person name="Jogler C."/>
        </authorList>
    </citation>
    <scope>NUCLEOTIDE SEQUENCE [LARGE SCALE GENOMIC DNA]</scope>
    <source>
        <strain evidence="20 21">ElP</strain>
    </source>
</reference>
<evidence type="ECO:0000256" key="9">
    <source>
        <dbReference type="ARBA" id="ARBA00022723"/>
    </source>
</evidence>
<gene>
    <name evidence="20" type="primary">nreB</name>
    <name evidence="20" type="ORF">ElP_18080</name>
</gene>
<evidence type="ECO:0000256" key="14">
    <source>
        <dbReference type="ARBA" id="ARBA00024827"/>
    </source>
</evidence>
<dbReference type="GO" id="GO:0046872">
    <property type="term" value="F:metal ion binding"/>
    <property type="evidence" value="ECO:0007669"/>
    <property type="project" value="UniProtKB-KW"/>
</dbReference>
<dbReference type="KEGG" id="tpla:ElP_18080"/>
<dbReference type="Gene3D" id="3.30.450.20">
    <property type="entry name" value="PAS domain"/>
    <property type="match status" value="2"/>
</dbReference>
<dbReference type="Pfam" id="PF02518">
    <property type="entry name" value="HATPase_c"/>
    <property type="match status" value="1"/>
</dbReference>
<comment type="cofactor">
    <cofactor evidence="2">
        <name>[4Fe-4S] cluster</name>
        <dbReference type="ChEBI" id="CHEBI:49883"/>
    </cofactor>
</comment>
<dbReference type="InterPro" id="IPR013767">
    <property type="entry name" value="PAS_fold"/>
</dbReference>
<dbReference type="PROSITE" id="PS50109">
    <property type="entry name" value="HIS_KIN"/>
    <property type="match status" value="1"/>
</dbReference>
<evidence type="ECO:0000256" key="3">
    <source>
        <dbReference type="ARBA" id="ARBA00004496"/>
    </source>
</evidence>
<dbReference type="GO" id="GO:0051539">
    <property type="term" value="F:4 iron, 4 sulfur cluster binding"/>
    <property type="evidence" value="ECO:0007669"/>
    <property type="project" value="UniProtKB-KW"/>
</dbReference>
<keyword evidence="8 20" id="KW-0808">Transferase</keyword>
<evidence type="ECO:0000256" key="13">
    <source>
        <dbReference type="ARBA" id="ARBA00023014"/>
    </source>
</evidence>
<keyword evidence="13" id="KW-0411">Iron-sulfur</keyword>
<dbReference type="RefSeq" id="WP_197446826.1">
    <property type="nucleotide sequence ID" value="NZ_CP036426.1"/>
</dbReference>
<dbReference type="Proteomes" id="UP000317835">
    <property type="component" value="Chromosome"/>
</dbReference>
<evidence type="ECO:0000313" key="20">
    <source>
        <dbReference type="EMBL" id="QDV33927.1"/>
    </source>
</evidence>
<evidence type="ECO:0000256" key="10">
    <source>
        <dbReference type="ARBA" id="ARBA00022777"/>
    </source>
</evidence>
<evidence type="ECO:0000256" key="2">
    <source>
        <dbReference type="ARBA" id="ARBA00001966"/>
    </source>
</evidence>